<sequence length="45" mass="4937">MKPSGGPRANPEKNPFFLRDDDAGLRMFKHARTGEQGSANTFGET</sequence>
<gene>
    <name evidence="2" type="ORF">CBM2607_11599</name>
</gene>
<reference evidence="2 3" key="1">
    <citation type="submission" date="2018-01" db="EMBL/GenBank/DDBJ databases">
        <authorList>
            <person name="Clerissi C."/>
        </authorList>
    </citation>
    <scope>NUCLEOTIDE SEQUENCE [LARGE SCALE GENOMIC DNA]</scope>
    <source>
        <strain evidence="2">Cupriavidus taiwanensis STM 6160</strain>
    </source>
</reference>
<dbReference type="Proteomes" id="UP000255168">
    <property type="component" value="Chromosome I"/>
</dbReference>
<feature type="region of interest" description="Disordered" evidence="1">
    <location>
        <begin position="1"/>
        <end position="23"/>
    </location>
</feature>
<protein>
    <submittedName>
        <fullName evidence="2">Uncharacterized protein</fullName>
    </submittedName>
</protein>
<evidence type="ECO:0000313" key="3">
    <source>
        <dbReference type="Proteomes" id="UP000255168"/>
    </source>
</evidence>
<accession>A0A375H8T1</accession>
<evidence type="ECO:0000256" key="1">
    <source>
        <dbReference type="SAM" id="MobiDB-lite"/>
    </source>
</evidence>
<organism evidence="2 3">
    <name type="scientific">Cupriavidus neocaledonicus</name>
    <dbReference type="NCBI Taxonomy" id="1040979"/>
    <lineage>
        <taxon>Bacteria</taxon>
        <taxon>Pseudomonadati</taxon>
        <taxon>Pseudomonadota</taxon>
        <taxon>Betaproteobacteria</taxon>
        <taxon>Burkholderiales</taxon>
        <taxon>Burkholderiaceae</taxon>
        <taxon>Cupriavidus</taxon>
    </lineage>
</organism>
<evidence type="ECO:0000313" key="2">
    <source>
        <dbReference type="EMBL" id="SPD46659.1"/>
    </source>
</evidence>
<proteinExistence type="predicted"/>
<name>A0A375H8T1_9BURK</name>
<dbReference type="AlphaFoldDB" id="A0A375H8T1"/>
<dbReference type="EMBL" id="LT984806">
    <property type="protein sequence ID" value="SPD46659.1"/>
    <property type="molecule type" value="Genomic_DNA"/>
</dbReference>